<evidence type="ECO:0000313" key="2">
    <source>
        <dbReference type="Proteomes" id="UP000682204"/>
    </source>
</evidence>
<dbReference type="Proteomes" id="UP000682204">
    <property type="component" value="Chromosome"/>
</dbReference>
<keyword evidence="2" id="KW-1185">Reference proteome</keyword>
<evidence type="ECO:0000313" key="1">
    <source>
        <dbReference type="EMBL" id="QVL35968.1"/>
    </source>
</evidence>
<organism evidence="1 2">
    <name type="scientific">Aminirod propionatiphilus</name>
    <dbReference type="NCBI Taxonomy" id="3415223"/>
    <lineage>
        <taxon>Bacteria</taxon>
        <taxon>Thermotogati</taxon>
        <taxon>Synergistota</taxon>
        <taxon>Synergistia</taxon>
        <taxon>Synergistales</taxon>
        <taxon>Aminiphilaceae</taxon>
        <taxon>Aminirod</taxon>
    </lineage>
</organism>
<sequence length="1049" mass="112371">MFSKFFIDRPRFAMVIAVVLALAGSIAAVNLPVKQYPDVAPPQVEVSASYPGADAETLANTVGVPLEEAINGVDDMIYMSSTSSNTGEYSLSITFKTGTDPDMALVKVQNRVQQATPLLPGEVTSRGITTETSFSDILGFVALISPNGTRDALFLTDYTYNNVSNALKRVPGLGDVTVLGAKYSIRVWLDPERMASLGLSTSDVAGAISSQNRQASLGSIGAAPGNEKTPLVYTLTTTGRLGSVRQFENIVVRTTADGALVKLKDISRIELGSENYIFHAAVNQGPSALMALSQAADSNALDAMKATEKALDELSKSLPSDTEFLIGYDSTDYVRETIHEILFTLVLTFSLVVLVCYVFLQDWRVTLVPVMAIPISLLATFIGLSVLGFSINILTLFAFVLVIGTVVDDAIIVVERVLYVMERDRVNSVDATVQAMKDVTGPMTATTLVFLAIFVPVAFMGGITGEIYRQFAVTVSFSVVFSLVVALTLSPAMCAHMLHDVKPKRRGPLAWFNRLVAKASSGYVAGSLWIARRAVVTVVFFGLVVGGSLLIMKATPTAFVPDEDQGAVFAVVQLPEGASQGRTQAVMDKVLPRLRAIPGVKFAMSIVGYSLMGGSGENVSSIIMSLETWSDRNTPDKSQDSIVGQFRAIAASVPEAQINIFTPPAISGLGVSGGLDVRLQSRLDSDPQKLAQVLGEFLGKVNQSPQFLYAFSTYAADTPHLYLDIDREKAEMMGVPVDNVFDTLQTYFGTAYVNDINIGTTVNKVILQSDWPYRDQIDRVGGIYANSTTGAHVPLQSFMSFRKILAPRVVSRYNLFPSAAVSAFMAPGYSTGQGIAAMEELASALPEGYVLEWSGMTYQEREAGGQTGVIMAIAVLFGYLFLVAQYESWSVPLGVILSLPVALLGALVGISVMKISLSIYAQLGILLLVGLAAKNAILIVEFAKEQHDEKGLPIIEAAGVAASERFRSVMMTAFTCVIGILPMLFASGAGAGSRLHVGTTMFFGMTLATVLGIFLIPGLYVFLQTSREAFKAAVGRVLSKTKATPESEE</sequence>
<proteinExistence type="predicted"/>
<reference evidence="1" key="1">
    <citation type="submission" date="2021-05" db="EMBL/GenBank/DDBJ databases">
        <title>An isolated secondary fermenter in methanogenic hydrocarbon-degrading communities.</title>
        <authorList>
            <person name="Liu Y.-F."/>
            <person name="Liu Z.-l."/>
        </authorList>
    </citation>
    <scope>NUCLEOTIDE SEQUENCE</scope>
    <source>
        <strain evidence="1">L-13</strain>
    </source>
</reference>
<protein>
    <submittedName>
        <fullName evidence="1">Efflux RND transporter permease subunit</fullName>
    </submittedName>
</protein>
<dbReference type="EMBL" id="CP074691">
    <property type="protein sequence ID" value="QVL35968.1"/>
    <property type="molecule type" value="Genomic_DNA"/>
</dbReference>
<name>A0ACD1DUX7_9BACT</name>
<accession>A0ACD1DUX7</accession>
<gene>
    <name evidence="1" type="ORF">KIH16_12620</name>
</gene>